<reference evidence="1 2" key="1">
    <citation type="submission" date="2018-01" db="EMBL/GenBank/DDBJ databases">
        <title>Genomic Encyclopedia of Type Strains, Phase III (KMG-III): the genomes of soil and plant-associated and newly described type strains.</title>
        <authorList>
            <person name="Whitman W."/>
        </authorList>
    </citation>
    <scope>NUCLEOTIDE SEQUENCE [LARGE SCALE GENOMIC DNA]</scope>
    <source>
        <strain evidence="1 2">1131</strain>
    </source>
</reference>
<dbReference type="OrthoDB" id="7596506at2"/>
<keyword evidence="2" id="KW-1185">Reference proteome</keyword>
<sequence length="90" mass="10244">MRPSLLLVLLLLAGCDDSPGEWAAIVYPDQTNRAQFDVTPRFKSFSYCRDAAIDRMKLIQTGRGGDYECGFRCQLSGDPHRMNICEEKRK</sequence>
<dbReference type="RefSeq" id="WP_103718892.1">
    <property type="nucleotide sequence ID" value="NZ_PQFZ01000008.1"/>
</dbReference>
<evidence type="ECO:0000313" key="2">
    <source>
        <dbReference type="Proteomes" id="UP000236919"/>
    </source>
</evidence>
<proteinExistence type="predicted"/>
<accession>A0A2S4M7R7</accession>
<name>A0A2S4M7R7_9HYPH</name>
<evidence type="ECO:0000313" key="1">
    <source>
        <dbReference type="EMBL" id="POR50778.1"/>
    </source>
</evidence>
<evidence type="ECO:0008006" key="3">
    <source>
        <dbReference type="Google" id="ProtNLM"/>
    </source>
</evidence>
<dbReference type="AlphaFoldDB" id="A0A2S4M7R7"/>
<dbReference type="Proteomes" id="UP000236919">
    <property type="component" value="Unassembled WGS sequence"/>
</dbReference>
<protein>
    <recommendedName>
        <fullName evidence="3">Lipoprotein</fullName>
    </recommendedName>
</protein>
<dbReference type="PROSITE" id="PS51257">
    <property type="entry name" value="PROKAR_LIPOPROTEIN"/>
    <property type="match status" value="1"/>
</dbReference>
<organism evidence="1 2">
    <name type="scientific">Bosea psychrotolerans</name>
    <dbReference type="NCBI Taxonomy" id="1871628"/>
    <lineage>
        <taxon>Bacteria</taxon>
        <taxon>Pseudomonadati</taxon>
        <taxon>Pseudomonadota</taxon>
        <taxon>Alphaproteobacteria</taxon>
        <taxon>Hyphomicrobiales</taxon>
        <taxon>Boseaceae</taxon>
        <taxon>Bosea</taxon>
    </lineage>
</organism>
<dbReference type="EMBL" id="PQFZ01000008">
    <property type="protein sequence ID" value="POR50778.1"/>
    <property type="molecule type" value="Genomic_DNA"/>
</dbReference>
<gene>
    <name evidence="1" type="ORF">CYD53_10826</name>
</gene>
<comment type="caution">
    <text evidence="1">The sequence shown here is derived from an EMBL/GenBank/DDBJ whole genome shotgun (WGS) entry which is preliminary data.</text>
</comment>